<organism evidence="2 3">
    <name type="scientific">Panicum virgatum</name>
    <name type="common">Blackwell switchgrass</name>
    <dbReference type="NCBI Taxonomy" id="38727"/>
    <lineage>
        <taxon>Eukaryota</taxon>
        <taxon>Viridiplantae</taxon>
        <taxon>Streptophyta</taxon>
        <taxon>Embryophyta</taxon>
        <taxon>Tracheophyta</taxon>
        <taxon>Spermatophyta</taxon>
        <taxon>Magnoliopsida</taxon>
        <taxon>Liliopsida</taxon>
        <taxon>Poales</taxon>
        <taxon>Poaceae</taxon>
        <taxon>PACMAD clade</taxon>
        <taxon>Panicoideae</taxon>
        <taxon>Panicodae</taxon>
        <taxon>Paniceae</taxon>
        <taxon>Panicinae</taxon>
        <taxon>Panicum</taxon>
        <taxon>Panicum sect. Hiantes</taxon>
    </lineage>
</organism>
<evidence type="ECO:0000313" key="2">
    <source>
        <dbReference type="EMBL" id="KAG2567835.1"/>
    </source>
</evidence>
<dbReference type="EMBL" id="CM029050">
    <property type="protein sequence ID" value="KAG2567835.1"/>
    <property type="molecule type" value="Genomic_DNA"/>
</dbReference>
<proteinExistence type="predicted"/>
<sequence length="60" mass="6641">MLFKGTGKISSNPTVAPPAIAFFQRQLKMLDVMHRQLVTNKKIRPHQEHQAGGTVTASLL</sequence>
<evidence type="ECO:0000313" key="3">
    <source>
        <dbReference type="Proteomes" id="UP000823388"/>
    </source>
</evidence>
<gene>
    <name evidence="2" type="ORF">PVAP13_7NG271500</name>
</gene>
<name>A0A8T0Q3C4_PANVG</name>
<comment type="caution">
    <text evidence="2">The sequence shown here is derived from an EMBL/GenBank/DDBJ whole genome shotgun (WGS) entry which is preliminary data.</text>
</comment>
<reference evidence="2" key="1">
    <citation type="submission" date="2020-05" db="EMBL/GenBank/DDBJ databases">
        <title>WGS assembly of Panicum virgatum.</title>
        <authorList>
            <person name="Lovell J.T."/>
            <person name="Jenkins J."/>
            <person name="Shu S."/>
            <person name="Juenger T.E."/>
            <person name="Schmutz J."/>
        </authorList>
    </citation>
    <scope>NUCLEOTIDE SEQUENCE</scope>
    <source>
        <strain evidence="2">AP13</strain>
    </source>
</reference>
<keyword evidence="3" id="KW-1185">Reference proteome</keyword>
<protein>
    <submittedName>
        <fullName evidence="2">Uncharacterized protein</fullName>
    </submittedName>
</protein>
<accession>A0A8T0Q3C4</accession>
<evidence type="ECO:0000256" key="1">
    <source>
        <dbReference type="SAM" id="MobiDB-lite"/>
    </source>
</evidence>
<dbReference type="AlphaFoldDB" id="A0A8T0Q3C4"/>
<dbReference type="Proteomes" id="UP000823388">
    <property type="component" value="Chromosome 7N"/>
</dbReference>
<feature type="region of interest" description="Disordered" evidence="1">
    <location>
        <begin position="41"/>
        <end position="60"/>
    </location>
</feature>